<dbReference type="Proteomes" id="UP000218267">
    <property type="component" value="Chromosome"/>
</dbReference>
<sequence length="718" mass="81576">MRKIFLLTYLLIICALFSAANAQTKKLSMEDAIMGPRGKFYPEYLSQLSWKGESNLISYVSNNEIRVSKPGEEAKVAYRLTDLNEVLESAKIKELNRFPMFSWISNDLIQFNTDGKLLQIDLLNKKLVLKLEINPKAENTEFCELNSSIAYTIGNNLYICSTHGNELTVTSDEDKNIVNGQTVSRSEYGITDGIFWGPKGANLAFYRKDESKVATFPLVDISTRVGDLKEIKYPMAGMGSETVSLGVYNLKDKSTVWIQPNDFGVNQYLTNISWGADGKFIYIQVLNRASDHAKLNKYEAATGKFVKTLFEEKDDRWVEPSHELIFLKSNPSQFIYQTNNRDGFNHAYLYDIEGKLIKQLTSGNWEITDILGFDKSEKNLFFVSTEVSPIERHAYKLNLKTGKRIRLTMDEGTHAVQASADGRYIIDNYSSLNVPRKIIVADAKGKEIKELVNAENKLIDYDLGEISLGTIKSADEKTDLHYRMVKPADFDPNKKYPVVVYVYGGPHAQMVNNRWLGGAALWEQYMAQNGYLIYVLDNRGSANRGKEFEAVIHRQCGQPEMADQMKGVEFLKSLPYVDADCIGVHGWSYGGFMTISLITNYPDVFKVAVAGGPVIDWKWYEAMYGERYMDTPEENPEGYAKTSLIAKAKDLKGKLLICQGAVDNTVLWQNSLNFVRECIKNNVQVDYFPYPCAEHNVRGRDRIHLKQKVSNYFDDYLK</sequence>
<dbReference type="PANTHER" id="PTHR11731">
    <property type="entry name" value="PROTEASE FAMILY S9B,C DIPEPTIDYL-PEPTIDASE IV-RELATED"/>
    <property type="match status" value="1"/>
</dbReference>
<dbReference type="PANTHER" id="PTHR11731:SF193">
    <property type="entry name" value="DIPEPTIDYL PEPTIDASE 9"/>
    <property type="match status" value="1"/>
</dbReference>
<organism evidence="4 5">
    <name type="scientific">Labilibaculum antarcticum</name>
    <dbReference type="NCBI Taxonomy" id="1717717"/>
    <lineage>
        <taxon>Bacteria</taxon>
        <taxon>Pseudomonadati</taxon>
        <taxon>Bacteroidota</taxon>
        <taxon>Bacteroidia</taxon>
        <taxon>Marinilabiliales</taxon>
        <taxon>Marinifilaceae</taxon>
        <taxon>Labilibaculum</taxon>
    </lineage>
</organism>
<dbReference type="AlphaFoldDB" id="A0A1Y1CMY0"/>
<dbReference type="Gene3D" id="3.40.50.1820">
    <property type="entry name" value="alpha/beta hydrolase"/>
    <property type="match status" value="1"/>
</dbReference>
<dbReference type="SUPFAM" id="SSF53474">
    <property type="entry name" value="alpha/beta-Hydrolases"/>
    <property type="match status" value="1"/>
</dbReference>
<evidence type="ECO:0000313" key="4">
    <source>
        <dbReference type="EMBL" id="BAX81373.1"/>
    </source>
</evidence>
<dbReference type="Gene3D" id="2.140.10.30">
    <property type="entry name" value="Dipeptidylpeptidase IV, N-terminal domain"/>
    <property type="match status" value="1"/>
</dbReference>
<evidence type="ECO:0000259" key="3">
    <source>
        <dbReference type="Pfam" id="PF00930"/>
    </source>
</evidence>
<dbReference type="InterPro" id="IPR050278">
    <property type="entry name" value="Serine_Prot_S9B/DPPIV"/>
</dbReference>
<keyword evidence="5" id="KW-1185">Reference proteome</keyword>
<name>A0A1Y1CMY0_9BACT</name>
<evidence type="ECO:0000313" key="5">
    <source>
        <dbReference type="Proteomes" id="UP000218267"/>
    </source>
</evidence>
<feature type="domain" description="Dipeptidylpeptidase IV N-terminal" evidence="3">
    <location>
        <begin position="113"/>
        <end position="435"/>
    </location>
</feature>
<dbReference type="SUPFAM" id="SSF82171">
    <property type="entry name" value="DPP6 N-terminal domain-like"/>
    <property type="match status" value="1"/>
</dbReference>
<dbReference type="InterPro" id="IPR002469">
    <property type="entry name" value="Peptidase_S9B_N"/>
</dbReference>
<dbReference type="GO" id="GO:0006508">
    <property type="term" value="P:proteolysis"/>
    <property type="evidence" value="ECO:0007669"/>
    <property type="project" value="InterPro"/>
</dbReference>
<gene>
    <name evidence="4" type="ORF">ALGA_3073</name>
</gene>
<accession>A0A1Y1CMY0</accession>
<dbReference type="Pfam" id="PF00326">
    <property type="entry name" value="Peptidase_S9"/>
    <property type="match status" value="1"/>
</dbReference>
<dbReference type="GO" id="GO:0008236">
    <property type="term" value="F:serine-type peptidase activity"/>
    <property type="evidence" value="ECO:0007669"/>
    <property type="project" value="InterPro"/>
</dbReference>
<dbReference type="EMBL" id="AP018042">
    <property type="protein sequence ID" value="BAX81373.1"/>
    <property type="molecule type" value="Genomic_DNA"/>
</dbReference>
<reference evidence="4 5" key="1">
    <citation type="journal article" date="2018" name="Mar. Genomics">
        <title>Complete genome sequence of Marinifilaceae bacterium strain SPP2, isolated from the Antarctic marine sediment.</title>
        <authorList>
            <person name="Watanabe M."/>
            <person name="Kojima H."/>
            <person name="Fukui M."/>
        </authorList>
    </citation>
    <scope>NUCLEOTIDE SEQUENCE [LARGE SCALE GENOMIC DNA]</scope>
    <source>
        <strain evidence="4 5">SPP2</strain>
    </source>
</reference>
<dbReference type="InterPro" id="IPR029058">
    <property type="entry name" value="AB_hydrolase_fold"/>
</dbReference>
<dbReference type="InterPro" id="IPR001375">
    <property type="entry name" value="Peptidase_S9_cat"/>
</dbReference>
<dbReference type="Pfam" id="PF00930">
    <property type="entry name" value="DPPIV_N"/>
    <property type="match status" value="1"/>
</dbReference>
<keyword evidence="1" id="KW-0732">Signal</keyword>
<reference evidence="5" key="2">
    <citation type="journal article" date="2020" name="Antonie Van Leeuwenhoek">
        <title>Labilibaculum antarcticum sp. nov., a novel facultative anaerobic, psychrotorelant bacterium isolated from marine sediment of Antarctica.</title>
        <authorList>
            <person name="Watanabe M."/>
            <person name="Kojima H."/>
            <person name="Fukui M."/>
        </authorList>
    </citation>
    <scope>NUCLEOTIDE SEQUENCE [LARGE SCALE GENOMIC DNA]</scope>
    <source>
        <strain evidence="5">SPP2</strain>
    </source>
</reference>
<evidence type="ECO:0000259" key="2">
    <source>
        <dbReference type="Pfam" id="PF00326"/>
    </source>
</evidence>
<feature type="chain" id="PRO_5013050352" evidence="1">
    <location>
        <begin position="23"/>
        <end position="718"/>
    </location>
</feature>
<dbReference type="RefSeq" id="WP_096430717.1">
    <property type="nucleotide sequence ID" value="NZ_AP018042.1"/>
</dbReference>
<dbReference type="KEGG" id="mbas:ALGA_3073"/>
<dbReference type="GO" id="GO:0008239">
    <property type="term" value="F:dipeptidyl-peptidase activity"/>
    <property type="evidence" value="ECO:0007669"/>
    <property type="project" value="TreeGrafter"/>
</dbReference>
<proteinExistence type="predicted"/>
<feature type="domain" description="Peptidase S9 prolyl oligopeptidase catalytic" evidence="2">
    <location>
        <begin position="524"/>
        <end position="718"/>
    </location>
</feature>
<evidence type="ECO:0000256" key="1">
    <source>
        <dbReference type="SAM" id="SignalP"/>
    </source>
</evidence>
<feature type="signal peptide" evidence="1">
    <location>
        <begin position="1"/>
        <end position="22"/>
    </location>
</feature>
<dbReference type="OrthoDB" id="9812921at2"/>
<protein>
    <submittedName>
        <fullName evidence="4">S9 family peptidase</fullName>
    </submittedName>
</protein>